<sequence length="732" mass="83506">MEEDGPFTVDARTCLFTSAADRRKKAMKHFNRFLEGYCIQIGIDVVTANDIPYRGIQIKKSSKAIAEFWSSLFGNFIYYIANKTDLAKSSAEQYCSGMKVFFVHKFRNENDIPVFQRDKWRELLDKLRGFYRESNRAAGTRSTGGKASSTRQDREAMATACIWLKTPQYAEFWHLLNTSYHCSGRGSEVSLIKPTDTTTVEVNEFTYSYNVLSVYCQRQKDNDPQQLPIYPHRDGVLEDFYFSLLYVIVLNGCDNEYTFPIFSKAALKTKSGTSDSKVSKEWSKIFDQLRDTFEFLADEINDELSSHSNRKGSNQAMAECLSLNGMAGVFRTGWSLGSVHSVFDYVFGSLKLSHQAGKSLANWTTKIGDVITGGQPPSFDDIESDVDTLKKFTSVLFRDDTNRQWSPKVRELLVMTLLLRYNEFCEILESHPLAKLVEDEPSPDGFTSSTVRDNPFLCRIHQALEKVHAMDLFGKWVEQARQAFLSRNMPALPIEMFPRYGGTMIGSQVLMDPRCIVDHFNTLAGLSQANHMRLLNLEHKVNDIRNAIQNESRITSTFVVQQMNTMAQAIQRLESHLVGEAPKLKANKPKGIIKFSVAVDLLPKYPTLTDTTVAFFLDDYRTGYTLDQRSDSWGEMSKSERKSIANKFGCIKRAVKTVLMHADEFPLPEDKEEIKRIATAAEERIRDTFGFDPKAIITPNKLERQLKTPKFREIEKQGELPINTPDDWKSFF</sequence>
<name>A0A9N8DGI8_9STRA</name>
<dbReference type="OrthoDB" id="39806at2759"/>
<keyword evidence="2" id="KW-1185">Reference proteome</keyword>
<evidence type="ECO:0000313" key="2">
    <source>
        <dbReference type="Proteomes" id="UP001153069"/>
    </source>
</evidence>
<gene>
    <name evidence="1" type="ORF">SEMRO_80_G042954.1</name>
</gene>
<reference evidence="1" key="1">
    <citation type="submission" date="2020-06" db="EMBL/GenBank/DDBJ databases">
        <authorList>
            <consortium name="Plant Systems Biology data submission"/>
        </authorList>
    </citation>
    <scope>NUCLEOTIDE SEQUENCE</scope>
    <source>
        <strain evidence="1">D6</strain>
    </source>
</reference>
<comment type="caution">
    <text evidence="1">The sequence shown here is derived from an EMBL/GenBank/DDBJ whole genome shotgun (WGS) entry which is preliminary data.</text>
</comment>
<evidence type="ECO:0000313" key="1">
    <source>
        <dbReference type="EMBL" id="CAB9500266.1"/>
    </source>
</evidence>
<accession>A0A9N8DGI8</accession>
<dbReference type="Proteomes" id="UP001153069">
    <property type="component" value="Unassembled WGS sequence"/>
</dbReference>
<organism evidence="1 2">
    <name type="scientific">Seminavis robusta</name>
    <dbReference type="NCBI Taxonomy" id="568900"/>
    <lineage>
        <taxon>Eukaryota</taxon>
        <taxon>Sar</taxon>
        <taxon>Stramenopiles</taxon>
        <taxon>Ochrophyta</taxon>
        <taxon>Bacillariophyta</taxon>
        <taxon>Bacillariophyceae</taxon>
        <taxon>Bacillariophycidae</taxon>
        <taxon>Naviculales</taxon>
        <taxon>Naviculaceae</taxon>
        <taxon>Seminavis</taxon>
    </lineage>
</organism>
<dbReference type="AlphaFoldDB" id="A0A9N8DGI8"/>
<proteinExistence type="predicted"/>
<protein>
    <submittedName>
        <fullName evidence="1">Uncharacterized protein</fullName>
    </submittedName>
</protein>
<dbReference type="EMBL" id="CAICTM010000079">
    <property type="protein sequence ID" value="CAB9500266.1"/>
    <property type="molecule type" value="Genomic_DNA"/>
</dbReference>